<feature type="chain" id="PRO_5047408507" description="Cytochrome bc1 complex Rieske iron-sulfur subunit" evidence="10">
    <location>
        <begin position="24"/>
        <end position="143"/>
    </location>
</feature>
<keyword evidence="13" id="KW-1185">Reference proteome</keyword>
<evidence type="ECO:0000256" key="1">
    <source>
        <dbReference type="ARBA" id="ARBA00002494"/>
    </source>
</evidence>
<dbReference type="PRINTS" id="PR00162">
    <property type="entry name" value="RIESKE"/>
</dbReference>
<dbReference type="Gene3D" id="2.102.10.10">
    <property type="entry name" value="Rieske [2Fe-2S] iron-sulphur domain"/>
    <property type="match status" value="1"/>
</dbReference>
<evidence type="ECO:0000256" key="6">
    <source>
        <dbReference type="ARBA" id="ARBA00023014"/>
    </source>
</evidence>
<evidence type="ECO:0000256" key="2">
    <source>
        <dbReference type="ARBA" id="ARBA00015816"/>
    </source>
</evidence>
<dbReference type="InterPro" id="IPR017941">
    <property type="entry name" value="Rieske_2Fe-2S"/>
</dbReference>
<keyword evidence="3" id="KW-0001">2Fe-2S</keyword>
<evidence type="ECO:0000256" key="10">
    <source>
        <dbReference type="SAM" id="SignalP"/>
    </source>
</evidence>
<proteinExistence type="predicted"/>
<sequence>MKQNLTLLPTRRVVLGTSLAAGAAVTLVACGSGKSADPIPSPTGTAYEATELSQLPVQGTTSVTVEGHNYLLYRPDETTVLAYTSVCTHQGCKVGTGDSTNFICPCHGSEFAKADGSVAQGPAEKALTRYATSIEGDKVKIYL</sequence>
<evidence type="ECO:0000259" key="11">
    <source>
        <dbReference type="PROSITE" id="PS51296"/>
    </source>
</evidence>
<dbReference type="RefSeq" id="WP_209997457.1">
    <property type="nucleotide sequence ID" value="NZ_BAAAJY010000002.1"/>
</dbReference>
<dbReference type="Pfam" id="PF00355">
    <property type="entry name" value="Rieske"/>
    <property type="match status" value="1"/>
</dbReference>
<comment type="caution">
    <text evidence="12">The sequence shown here is derived from an EMBL/GenBank/DDBJ whole genome shotgun (WGS) entry which is preliminary data.</text>
</comment>
<keyword evidence="6" id="KW-0411">Iron-sulfur</keyword>
<feature type="domain" description="Rieske" evidence="11">
    <location>
        <begin position="47"/>
        <end position="141"/>
    </location>
</feature>
<organism evidence="12 13">
    <name type="scientific">Paeniglutamicibacter kerguelensis</name>
    <dbReference type="NCBI Taxonomy" id="254788"/>
    <lineage>
        <taxon>Bacteria</taxon>
        <taxon>Bacillati</taxon>
        <taxon>Actinomycetota</taxon>
        <taxon>Actinomycetes</taxon>
        <taxon>Micrococcales</taxon>
        <taxon>Micrococcaceae</taxon>
        <taxon>Paeniglutamicibacter</taxon>
    </lineage>
</organism>
<evidence type="ECO:0000313" key="12">
    <source>
        <dbReference type="EMBL" id="MBP2386560.1"/>
    </source>
</evidence>
<comment type="function">
    <text evidence="1">Iron-sulfur subunit of the cytochrome bc1 complex, an essential component of the respiratory electron transport chain required for ATP synthesis. The bc1 complex catalyzes the oxidation of menaquinol and the reduction of cytochrome c in the respiratory chain. The bc1 complex operates through a Q-cycle mechanism that couples electron transfer to generation of the proton gradient that drives ATP synthesis.</text>
</comment>
<dbReference type="InterPro" id="IPR005805">
    <property type="entry name" value="Rieske_Fe-S_prot_C"/>
</dbReference>
<dbReference type="Proteomes" id="UP001296993">
    <property type="component" value="Unassembled WGS sequence"/>
</dbReference>
<keyword evidence="7" id="KW-1015">Disulfide bond</keyword>
<evidence type="ECO:0000313" key="13">
    <source>
        <dbReference type="Proteomes" id="UP001296993"/>
    </source>
</evidence>
<keyword evidence="4" id="KW-0479">Metal-binding</keyword>
<dbReference type="SUPFAM" id="SSF50022">
    <property type="entry name" value="ISP domain"/>
    <property type="match status" value="1"/>
</dbReference>
<name>A0ABS4XDM0_9MICC</name>
<evidence type="ECO:0000256" key="8">
    <source>
        <dbReference type="ARBA" id="ARBA00029586"/>
    </source>
</evidence>
<comment type="cofactor">
    <cofactor evidence="9">
        <name>[2Fe-2S] cluster</name>
        <dbReference type="ChEBI" id="CHEBI:190135"/>
    </cofactor>
</comment>
<evidence type="ECO:0000256" key="4">
    <source>
        <dbReference type="ARBA" id="ARBA00022723"/>
    </source>
</evidence>
<accession>A0ABS4XDM0</accession>
<gene>
    <name evidence="12" type="ORF">JOF47_002071</name>
</gene>
<reference evidence="12 13" key="1">
    <citation type="submission" date="2021-03" db="EMBL/GenBank/DDBJ databases">
        <title>Sequencing the genomes of 1000 actinobacteria strains.</title>
        <authorList>
            <person name="Klenk H.-P."/>
        </authorList>
    </citation>
    <scope>NUCLEOTIDE SEQUENCE [LARGE SCALE GENOMIC DNA]</scope>
    <source>
        <strain evidence="12 13">DSM 15797</strain>
    </source>
</reference>
<dbReference type="CDD" id="cd03467">
    <property type="entry name" value="Rieske"/>
    <property type="match status" value="1"/>
</dbReference>
<dbReference type="PANTHER" id="PTHR10134">
    <property type="entry name" value="CYTOCHROME B-C1 COMPLEX SUBUNIT RIESKE, MITOCHONDRIAL"/>
    <property type="match status" value="1"/>
</dbReference>
<evidence type="ECO:0000256" key="9">
    <source>
        <dbReference type="ARBA" id="ARBA00034078"/>
    </source>
</evidence>
<keyword evidence="10" id="KW-0732">Signal</keyword>
<evidence type="ECO:0000256" key="7">
    <source>
        <dbReference type="ARBA" id="ARBA00023157"/>
    </source>
</evidence>
<dbReference type="InterPro" id="IPR014349">
    <property type="entry name" value="Rieske_Fe-S_prot"/>
</dbReference>
<feature type="signal peptide" evidence="10">
    <location>
        <begin position="1"/>
        <end position="23"/>
    </location>
</feature>
<dbReference type="PROSITE" id="PS51257">
    <property type="entry name" value="PROKAR_LIPOPROTEIN"/>
    <property type="match status" value="1"/>
</dbReference>
<dbReference type="EMBL" id="JAGIOF010000001">
    <property type="protein sequence ID" value="MBP2386560.1"/>
    <property type="molecule type" value="Genomic_DNA"/>
</dbReference>
<evidence type="ECO:0000256" key="3">
    <source>
        <dbReference type="ARBA" id="ARBA00022714"/>
    </source>
</evidence>
<keyword evidence="5" id="KW-0408">Iron</keyword>
<protein>
    <recommendedName>
        <fullName evidence="2">Cytochrome bc1 complex Rieske iron-sulfur subunit</fullName>
    </recommendedName>
    <alternativeName>
        <fullName evidence="8">Cytochrome bc1 reductase complex subunit QcrA</fullName>
    </alternativeName>
</protein>
<dbReference type="InterPro" id="IPR036922">
    <property type="entry name" value="Rieske_2Fe-2S_sf"/>
</dbReference>
<evidence type="ECO:0000256" key="5">
    <source>
        <dbReference type="ARBA" id="ARBA00023004"/>
    </source>
</evidence>
<dbReference type="PROSITE" id="PS51296">
    <property type="entry name" value="RIESKE"/>
    <property type="match status" value="1"/>
</dbReference>